<proteinExistence type="predicted"/>
<dbReference type="EMBL" id="QPJU01000001">
    <property type="protein sequence ID" value="RCX11540.1"/>
    <property type="molecule type" value="Genomic_DNA"/>
</dbReference>
<sequence>MSTKDITQAKDPLLAASLAALERAAELARQTALQTNTAIVLVQAGRIVRIPAQALREQRDAPAQTADAR</sequence>
<evidence type="ECO:0000313" key="2">
    <source>
        <dbReference type="Proteomes" id="UP000252174"/>
    </source>
</evidence>
<dbReference type="OrthoDB" id="9958922at2"/>
<comment type="caution">
    <text evidence="1">The sequence shown here is derived from an EMBL/GenBank/DDBJ whole genome shotgun (WGS) entry which is preliminary data.</text>
</comment>
<accession>A0A369AQ92</accession>
<gene>
    <name evidence="1" type="ORF">DFR45_10162</name>
</gene>
<dbReference type="Proteomes" id="UP000252174">
    <property type="component" value="Unassembled WGS sequence"/>
</dbReference>
<evidence type="ECO:0000313" key="1">
    <source>
        <dbReference type="EMBL" id="RCX11540.1"/>
    </source>
</evidence>
<name>A0A369AQ92_9BURK</name>
<protein>
    <submittedName>
        <fullName evidence="1">Uncharacterized protein</fullName>
    </submittedName>
</protein>
<dbReference type="AlphaFoldDB" id="A0A369AQ92"/>
<organism evidence="1 2">
    <name type="scientific">Extensimonas vulgaris</name>
    <dbReference type="NCBI Taxonomy" id="1031594"/>
    <lineage>
        <taxon>Bacteria</taxon>
        <taxon>Pseudomonadati</taxon>
        <taxon>Pseudomonadota</taxon>
        <taxon>Betaproteobacteria</taxon>
        <taxon>Burkholderiales</taxon>
        <taxon>Comamonadaceae</taxon>
        <taxon>Extensimonas</taxon>
    </lineage>
</organism>
<keyword evidence="2" id="KW-1185">Reference proteome</keyword>
<reference evidence="1 2" key="1">
    <citation type="submission" date="2018-07" db="EMBL/GenBank/DDBJ databases">
        <title>Genomic Encyclopedia of Type Strains, Phase IV (KMG-IV): sequencing the most valuable type-strain genomes for metagenomic binning, comparative biology and taxonomic classification.</title>
        <authorList>
            <person name="Goeker M."/>
        </authorList>
    </citation>
    <scope>NUCLEOTIDE SEQUENCE [LARGE SCALE GENOMIC DNA]</scope>
    <source>
        <strain evidence="1 2">DSM 100911</strain>
    </source>
</reference>
<dbReference type="RefSeq" id="WP_114481728.1">
    <property type="nucleotide sequence ID" value="NZ_QPJU01000001.1"/>
</dbReference>